<sequence length="55" mass="5891">MHTFVKSCPLILIEESVSEFEPAELVSNDAPIVGPRATPGTGFSLRDPGTGRCFL</sequence>
<reference evidence="1" key="1">
    <citation type="journal article" date="2019" name="bioRxiv">
        <title>The Genome of the Zebra Mussel, Dreissena polymorpha: A Resource for Invasive Species Research.</title>
        <authorList>
            <person name="McCartney M.A."/>
            <person name="Auch B."/>
            <person name="Kono T."/>
            <person name="Mallez S."/>
            <person name="Zhang Y."/>
            <person name="Obille A."/>
            <person name="Becker A."/>
            <person name="Abrahante J.E."/>
            <person name="Garbe J."/>
            <person name="Badalamenti J.P."/>
            <person name="Herman A."/>
            <person name="Mangelson H."/>
            <person name="Liachko I."/>
            <person name="Sullivan S."/>
            <person name="Sone E.D."/>
            <person name="Koren S."/>
            <person name="Silverstein K.A.T."/>
            <person name="Beckman K.B."/>
            <person name="Gohl D.M."/>
        </authorList>
    </citation>
    <scope>NUCLEOTIDE SEQUENCE</scope>
    <source>
        <strain evidence="1">Duluth1</strain>
        <tissue evidence="1">Whole animal</tissue>
    </source>
</reference>
<comment type="caution">
    <text evidence="1">The sequence shown here is derived from an EMBL/GenBank/DDBJ whole genome shotgun (WGS) entry which is preliminary data.</text>
</comment>
<evidence type="ECO:0000313" key="1">
    <source>
        <dbReference type="EMBL" id="KAH3792369.1"/>
    </source>
</evidence>
<evidence type="ECO:0000313" key="2">
    <source>
        <dbReference type="Proteomes" id="UP000828390"/>
    </source>
</evidence>
<reference evidence="1" key="2">
    <citation type="submission" date="2020-11" db="EMBL/GenBank/DDBJ databases">
        <authorList>
            <person name="McCartney M.A."/>
            <person name="Auch B."/>
            <person name="Kono T."/>
            <person name="Mallez S."/>
            <person name="Becker A."/>
            <person name="Gohl D.M."/>
            <person name="Silverstein K.A.T."/>
            <person name="Koren S."/>
            <person name="Bechman K.B."/>
            <person name="Herman A."/>
            <person name="Abrahante J.E."/>
            <person name="Garbe J."/>
        </authorList>
    </citation>
    <scope>NUCLEOTIDE SEQUENCE</scope>
    <source>
        <strain evidence="1">Duluth1</strain>
        <tissue evidence="1">Whole animal</tissue>
    </source>
</reference>
<dbReference type="EMBL" id="JAIWYP010000007">
    <property type="protein sequence ID" value="KAH3792369.1"/>
    <property type="molecule type" value="Genomic_DNA"/>
</dbReference>
<proteinExistence type="predicted"/>
<gene>
    <name evidence="1" type="ORF">DPMN_145864</name>
</gene>
<dbReference type="AlphaFoldDB" id="A0A9D4F4V3"/>
<accession>A0A9D4F4V3</accession>
<protein>
    <submittedName>
        <fullName evidence="1">Uncharacterized protein</fullName>
    </submittedName>
</protein>
<dbReference type="Proteomes" id="UP000828390">
    <property type="component" value="Unassembled WGS sequence"/>
</dbReference>
<keyword evidence="2" id="KW-1185">Reference proteome</keyword>
<organism evidence="1 2">
    <name type="scientific">Dreissena polymorpha</name>
    <name type="common">Zebra mussel</name>
    <name type="synonym">Mytilus polymorpha</name>
    <dbReference type="NCBI Taxonomy" id="45954"/>
    <lineage>
        <taxon>Eukaryota</taxon>
        <taxon>Metazoa</taxon>
        <taxon>Spiralia</taxon>
        <taxon>Lophotrochozoa</taxon>
        <taxon>Mollusca</taxon>
        <taxon>Bivalvia</taxon>
        <taxon>Autobranchia</taxon>
        <taxon>Heteroconchia</taxon>
        <taxon>Euheterodonta</taxon>
        <taxon>Imparidentia</taxon>
        <taxon>Neoheterodontei</taxon>
        <taxon>Myida</taxon>
        <taxon>Dreissenoidea</taxon>
        <taxon>Dreissenidae</taxon>
        <taxon>Dreissena</taxon>
    </lineage>
</organism>
<name>A0A9D4F4V3_DREPO</name>